<protein>
    <recommendedName>
        <fullName evidence="9">TATA box-binding protein-like 1</fullName>
    </recommendedName>
    <alternativeName>
        <fullName evidence="10">TBP-like factor</fullName>
    </alternativeName>
</protein>
<dbReference type="PRINTS" id="PR00686">
    <property type="entry name" value="TIFACTORIID"/>
</dbReference>
<evidence type="ECO:0000313" key="13">
    <source>
        <dbReference type="Proteomes" id="UP001152759"/>
    </source>
</evidence>
<dbReference type="CDD" id="cd04517">
    <property type="entry name" value="TLF"/>
    <property type="match status" value="1"/>
</dbReference>
<dbReference type="InterPro" id="IPR015445">
    <property type="entry name" value="TBP-like"/>
</dbReference>
<dbReference type="GO" id="GO:0003677">
    <property type="term" value="F:DNA binding"/>
    <property type="evidence" value="ECO:0007669"/>
    <property type="project" value="UniProtKB-KW"/>
</dbReference>
<evidence type="ECO:0000256" key="4">
    <source>
        <dbReference type="ARBA" id="ARBA00022490"/>
    </source>
</evidence>
<keyword evidence="5" id="KW-0805">Transcription regulation</keyword>
<dbReference type="InterPro" id="IPR012295">
    <property type="entry name" value="TBP_dom_sf"/>
</dbReference>
<dbReference type="GO" id="GO:0005737">
    <property type="term" value="C:cytoplasm"/>
    <property type="evidence" value="ECO:0007669"/>
    <property type="project" value="UniProtKB-SubCell"/>
</dbReference>
<evidence type="ECO:0000313" key="12">
    <source>
        <dbReference type="EMBL" id="CAH0392945.1"/>
    </source>
</evidence>
<dbReference type="Pfam" id="PF00352">
    <property type="entry name" value="TBP"/>
    <property type="match status" value="2"/>
</dbReference>
<dbReference type="Proteomes" id="UP001152759">
    <property type="component" value="Chromosome 7"/>
</dbReference>
<feature type="region of interest" description="Disordered" evidence="11">
    <location>
        <begin position="17"/>
        <end position="59"/>
    </location>
</feature>
<sequence>MITAAFHKNGMKHLANGNLNNHCDDPRDESSSNISKDKSSVMIPEQDYTQPPVPQGQENTPEIDIVINNVVCSFSVRCHLNLRQIALNGCNVEYKREYGMVTMKIRKPYTTASIWSSGKITCTGATSEDQSRIAARRFARALQKLGFKTRFTNFRITNVLGTCSMPFGIKINQFSTHHREAEYEPELHPGVTFKIRSPKATLKIFSTGSITVTAGSVLDVQQAIEHIFPLVYPFRKERTKEDELALEQRLNKAKKRKATTELVLDEVDVDIDEPSDDASDVDSLD</sequence>
<keyword evidence="6" id="KW-0238">DNA-binding</keyword>
<dbReference type="Gene3D" id="3.30.310.10">
    <property type="entry name" value="TATA-Binding Protein"/>
    <property type="match status" value="2"/>
</dbReference>
<dbReference type="InterPro" id="IPR000814">
    <property type="entry name" value="TBP"/>
</dbReference>
<dbReference type="FunFam" id="3.30.310.10:FF:000005">
    <property type="entry name" value="TATA box-binding protein-like 1"/>
    <property type="match status" value="1"/>
</dbReference>
<dbReference type="FunFam" id="3.30.310.10:FF:000009">
    <property type="entry name" value="TatA box-binding protein-like protein 1"/>
    <property type="match status" value="1"/>
</dbReference>
<evidence type="ECO:0000256" key="9">
    <source>
        <dbReference type="ARBA" id="ARBA00023474"/>
    </source>
</evidence>
<evidence type="ECO:0000256" key="8">
    <source>
        <dbReference type="ARBA" id="ARBA00023242"/>
    </source>
</evidence>
<dbReference type="AlphaFoldDB" id="A0A9P0F8X8"/>
<keyword evidence="4" id="KW-0963">Cytoplasm</keyword>
<dbReference type="KEGG" id="btab:109035306"/>
<evidence type="ECO:0000256" key="2">
    <source>
        <dbReference type="ARBA" id="ARBA00004496"/>
    </source>
</evidence>
<dbReference type="PANTHER" id="PTHR10126">
    <property type="entry name" value="TATA-BOX BINDING PROTEIN"/>
    <property type="match status" value="1"/>
</dbReference>
<name>A0A9P0F8X8_BEMTA</name>
<dbReference type="GO" id="GO:0006352">
    <property type="term" value="P:DNA-templated transcription initiation"/>
    <property type="evidence" value="ECO:0007669"/>
    <property type="project" value="InterPro"/>
</dbReference>
<organism evidence="12 13">
    <name type="scientific">Bemisia tabaci</name>
    <name type="common">Sweetpotato whitefly</name>
    <name type="synonym">Aleurodes tabaci</name>
    <dbReference type="NCBI Taxonomy" id="7038"/>
    <lineage>
        <taxon>Eukaryota</taxon>
        <taxon>Metazoa</taxon>
        <taxon>Ecdysozoa</taxon>
        <taxon>Arthropoda</taxon>
        <taxon>Hexapoda</taxon>
        <taxon>Insecta</taxon>
        <taxon>Pterygota</taxon>
        <taxon>Neoptera</taxon>
        <taxon>Paraneoptera</taxon>
        <taxon>Hemiptera</taxon>
        <taxon>Sternorrhyncha</taxon>
        <taxon>Aleyrodoidea</taxon>
        <taxon>Aleyrodidae</taxon>
        <taxon>Aleyrodinae</taxon>
        <taxon>Bemisia</taxon>
    </lineage>
</organism>
<evidence type="ECO:0000256" key="1">
    <source>
        <dbReference type="ARBA" id="ARBA00004123"/>
    </source>
</evidence>
<dbReference type="OrthoDB" id="2127950at2759"/>
<evidence type="ECO:0000256" key="11">
    <source>
        <dbReference type="SAM" id="MobiDB-lite"/>
    </source>
</evidence>
<gene>
    <name evidence="12" type="ORF">BEMITA_LOCUS11403</name>
</gene>
<keyword evidence="13" id="KW-1185">Reference proteome</keyword>
<proteinExistence type="inferred from homology"/>
<dbReference type="EMBL" id="OU963868">
    <property type="protein sequence ID" value="CAH0392945.1"/>
    <property type="molecule type" value="Genomic_DNA"/>
</dbReference>
<comment type="similarity">
    <text evidence="3">Belongs to the TBP family.</text>
</comment>
<reference evidence="12" key="1">
    <citation type="submission" date="2021-12" db="EMBL/GenBank/DDBJ databases">
        <authorList>
            <person name="King R."/>
        </authorList>
    </citation>
    <scope>NUCLEOTIDE SEQUENCE</scope>
</reference>
<evidence type="ECO:0000256" key="3">
    <source>
        <dbReference type="ARBA" id="ARBA00005560"/>
    </source>
</evidence>
<evidence type="ECO:0000256" key="7">
    <source>
        <dbReference type="ARBA" id="ARBA00023163"/>
    </source>
</evidence>
<dbReference type="SUPFAM" id="SSF55945">
    <property type="entry name" value="TATA-box binding protein-like"/>
    <property type="match status" value="2"/>
</dbReference>
<keyword evidence="7" id="KW-0804">Transcription</keyword>
<keyword evidence="8" id="KW-0539">Nucleus</keyword>
<evidence type="ECO:0000256" key="10">
    <source>
        <dbReference type="ARBA" id="ARBA00033173"/>
    </source>
</evidence>
<evidence type="ECO:0000256" key="5">
    <source>
        <dbReference type="ARBA" id="ARBA00023015"/>
    </source>
</evidence>
<comment type="subcellular location">
    <subcellularLocation>
        <location evidence="2">Cytoplasm</location>
    </subcellularLocation>
    <subcellularLocation>
        <location evidence="1">Nucleus</location>
    </subcellularLocation>
</comment>
<accession>A0A9P0F8X8</accession>
<dbReference type="GO" id="GO:0005634">
    <property type="term" value="C:nucleus"/>
    <property type="evidence" value="ECO:0007669"/>
    <property type="project" value="UniProtKB-SubCell"/>
</dbReference>
<evidence type="ECO:0000256" key="6">
    <source>
        <dbReference type="ARBA" id="ARBA00023125"/>
    </source>
</evidence>
<feature type="compositionally biased region" description="Basic and acidic residues" evidence="11">
    <location>
        <begin position="22"/>
        <end position="39"/>
    </location>
</feature>